<comment type="similarity">
    <text evidence="1">Belongs to the protein kinase superfamily. NEK Ser/Thr protein kinase family. NIMA subfamily.</text>
</comment>
<dbReference type="Proteomes" id="UP000593567">
    <property type="component" value="Unassembled WGS sequence"/>
</dbReference>
<dbReference type="InterPro" id="IPR017441">
    <property type="entry name" value="Protein_kinase_ATP_BS"/>
</dbReference>
<dbReference type="InterPro" id="IPR051131">
    <property type="entry name" value="NEK_Ser/Thr_kinase_NIMA"/>
</dbReference>
<dbReference type="SUPFAM" id="SSF56112">
    <property type="entry name" value="Protein kinase-like (PK-like)"/>
    <property type="match status" value="1"/>
</dbReference>
<evidence type="ECO:0000256" key="7">
    <source>
        <dbReference type="ARBA" id="ARBA00022840"/>
    </source>
</evidence>
<dbReference type="PANTHER" id="PTHR44899:SF3">
    <property type="entry name" value="SERINE_THREONINE-PROTEIN KINASE NEK1"/>
    <property type="match status" value="1"/>
</dbReference>
<name>A0A7J7JLN5_BUGNE</name>
<feature type="region of interest" description="Disordered" evidence="12">
    <location>
        <begin position="297"/>
        <end position="331"/>
    </location>
</feature>
<evidence type="ECO:0000259" key="13">
    <source>
        <dbReference type="PROSITE" id="PS50011"/>
    </source>
</evidence>
<dbReference type="Pfam" id="PF00069">
    <property type="entry name" value="Pkinase"/>
    <property type="match status" value="1"/>
</dbReference>
<dbReference type="FunFam" id="3.30.200.20:FF:000097">
    <property type="entry name" value="Probable serine/threonine-protein kinase nek1"/>
    <property type="match status" value="1"/>
</dbReference>
<keyword evidence="4" id="KW-0808">Transferase</keyword>
<dbReference type="Gene3D" id="1.10.510.10">
    <property type="entry name" value="Transferase(Phosphotransferase) domain 1"/>
    <property type="match status" value="1"/>
</dbReference>
<dbReference type="PROSITE" id="PS00107">
    <property type="entry name" value="PROTEIN_KINASE_ATP"/>
    <property type="match status" value="1"/>
</dbReference>
<feature type="binding site" evidence="10">
    <location>
        <position position="34"/>
    </location>
    <ligand>
        <name>ATP</name>
        <dbReference type="ChEBI" id="CHEBI:30616"/>
    </ligand>
</feature>
<dbReference type="InterPro" id="IPR000719">
    <property type="entry name" value="Prot_kinase_dom"/>
</dbReference>
<evidence type="ECO:0000256" key="2">
    <source>
        <dbReference type="ARBA" id="ARBA00012513"/>
    </source>
</evidence>
<dbReference type="InterPro" id="IPR008271">
    <property type="entry name" value="Ser/Thr_kinase_AS"/>
</dbReference>
<dbReference type="Gene3D" id="3.30.200.20">
    <property type="entry name" value="Phosphorylase Kinase, domain 1"/>
    <property type="match status" value="1"/>
</dbReference>
<evidence type="ECO:0000256" key="5">
    <source>
        <dbReference type="ARBA" id="ARBA00022741"/>
    </source>
</evidence>
<feature type="domain" description="Protein kinase" evidence="13">
    <location>
        <begin position="5"/>
        <end position="262"/>
    </location>
</feature>
<gene>
    <name evidence="14" type="ORF">EB796_015123</name>
</gene>
<organism evidence="14 15">
    <name type="scientific">Bugula neritina</name>
    <name type="common">Brown bryozoan</name>
    <name type="synonym">Sertularia neritina</name>
    <dbReference type="NCBI Taxonomy" id="10212"/>
    <lineage>
        <taxon>Eukaryota</taxon>
        <taxon>Metazoa</taxon>
        <taxon>Spiralia</taxon>
        <taxon>Lophotrochozoa</taxon>
        <taxon>Bryozoa</taxon>
        <taxon>Gymnolaemata</taxon>
        <taxon>Cheilostomatida</taxon>
        <taxon>Flustrina</taxon>
        <taxon>Buguloidea</taxon>
        <taxon>Bugulidae</taxon>
        <taxon>Bugula</taxon>
    </lineage>
</organism>
<dbReference type="OrthoDB" id="248923at2759"/>
<keyword evidence="6" id="KW-0418">Kinase</keyword>
<dbReference type="AlphaFoldDB" id="A0A7J7JLN5"/>
<dbReference type="CDD" id="cd08215">
    <property type="entry name" value="STKc_Nek"/>
    <property type="match status" value="1"/>
</dbReference>
<protein>
    <recommendedName>
        <fullName evidence="2">non-specific serine/threonine protein kinase</fullName>
        <ecNumber evidence="2">2.7.11.1</ecNumber>
    </recommendedName>
</protein>
<evidence type="ECO:0000256" key="10">
    <source>
        <dbReference type="PROSITE-ProRule" id="PRU10141"/>
    </source>
</evidence>
<comment type="catalytic activity">
    <reaction evidence="9">
        <text>L-seryl-[protein] + ATP = O-phospho-L-seryl-[protein] + ADP + H(+)</text>
        <dbReference type="Rhea" id="RHEA:17989"/>
        <dbReference type="Rhea" id="RHEA-COMP:9863"/>
        <dbReference type="Rhea" id="RHEA-COMP:11604"/>
        <dbReference type="ChEBI" id="CHEBI:15378"/>
        <dbReference type="ChEBI" id="CHEBI:29999"/>
        <dbReference type="ChEBI" id="CHEBI:30616"/>
        <dbReference type="ChEBI" id="CHEBI:83421"/>
        <dbReference type="ChEBI" id="CHEBI:456216"/>
        <dbReference type="EC" id="2.7.11.1"/>
    </reaction>
</comment>
<dbReference type="EMBL" id="VXIV02002248">
    <property type="protein sequence ID" value="KAF6026571.1"/>
    <property type="molecule type" value="Genomic_DNA"/>
</dbReference>
<evidence type="ECO:0000256" key="12">
    <source>
        <dbReference type="SAM" id="MobiDB-lite"/>
    </source>
</evidence>
<feature type="region of interest" description="Disordered" evidence="12">
    <location>
        <begin position="350"/>
        <end position="380"/>
    </location>
</feature>
<keyword evidence="15" id="KW-1185">Reference proteome</keyword>
<reference evidence="14" key="1">
    <citation type="submission" date="2020-06" db="EMBL/GenBank/DDBJ databases">
        <title>Draft genome of Bugula neritina, a colonial animal packing powerful symbionts and potential medicines.</title>
        <authorList>
            <person name="Rayko M."/>
        </authorList>
    </citation>
    <scope>NUCLEOTIDE SEQUENCE [LARGE SCALE GENOMIC DNA]</scope>
    <source>
        <strain evidence="14">Kwan_BN1</strain>
    </source>
</reference>
<comment type="caution">
    <text evidence="14">The sequence shown here is derived from an EMBL/GenBank/DDBJ whole genome shotgun (WGS) entry which is preliminary data.</text>
</comment>
<dbReference type="PROSITE" id="PS50011">
    <property type="entry name" value="PROTEIN_KINASE_DOM"/>
    <property type="match status" value="1"/>
</dbReference>
<dbReference type="SMART" id="SM00220">
    <property type="entry name" value="S_TKc"/>
    <property type="match status" value="1"/>
</dbReference>
<dbReference type="InterPro" id="IPR011009">
    <property type="entry name" value="Kinase-like_dom_sf"/>
</dbReference>
<evidence type="ECO:0000256" key="9">
    <source>
        <dbReference type="ARBA" id="ARBA00048679"/>
    </source>
</evidence>
<evidence type="ECO:0000313" key="14">
    <source>
        <dbReference type="EMBL" id="KAF6026571.1"/>
    </source>
</evidence>
<sequence>MANSFIRKLCIGTGSFGKVWLVTYTGNRKQYVLKEVKVNGLTDKEIDQAVTEVKVLSRLSHFNIIRYKQAWVEGLELNIVMEYAERGDLHQMIQLQASKGELFSEAQILSWFLQMTFAVKYIHKENILHRDLKTQNVFLTKDNILKIGDFGIAKVLSSDSGQAVTAIGTPYYLSPEICQSQSYNKKSDIWALGCILYEMATLKHAFQSSSFNGLLIKIIHGDYGSLPAHFCYQPISWLIEMMLQHNPEDRPTADDIMRLPVLRPHIAEYERLALRLIEGRQGSKLISPRLKRQSLDEFRGEETETSPALKRRTKSADSPVSHISERVQKKKPDLRKSVILRQAMIRDGSPLNSSTYRLSSPDVSPIASESTSDDLTSDSSLDVEDDVFHSEDSQPKPELLDVYCKALAKAKHTDSLSAAKDIQQSVIDQLGTRRFDQLMVMTHHCMNQMTGSSSHSQPLEELKTAFTENNVSEELSMLMMLQWFFTKL</sequence>
<evidence type="ECO:0000256" key="11">
    <source>
        <dbReference type="RuleBase" id="RU000304"/>
    </source>
</evidence>
<evidence type="ECO:0000256" key="4">
    <source>
        <dbReference type="ARBA" id="ARBA00022679"/>
    </source>
</evidence>
<evidence type="ECO:0000256" key="1">
    <source>
        <dbReference type="ARBA" id="ARBA00010886"/>
    </source>
</evidence>
<proteinExistence type="inferred from homology"/>
<feature type="compositionally biased region" description="Polar residues" evidence="12">
    <location>
        <begin position="350"/>
        <end position="362"/>
    </location>
</feature>
<evidence type="ECO:0000313" key="15">
    <source>
        <dbReference type="Proteomes" id="UP000593567"/>
    </source>
</evidence>
<dbReference type="PROSITE" id="PS00108">
    <property type="entry name" value="PROTEIN_KINASE_ST"/>
    <property type="match status" value="1"/>
</dbReference>
<comment type="catalytic activity">
    <reaction evidence="8">
        <text>L-threonyl-[protein] + ATP = O-phospho-L-threonyl-[protein] + ADP + H(+)</text>
        <dbReference type="Rhea" id="RHEA:46608"/>
        <dbReference type="Rhea" id="RHEA-COMP:11060"/>
        <dbReference type="Rhea" id="RHEA-COMP:11605"/>
        <dbReference type="ChEBI" id="CHEBI:15378"/>
        <dbReference type="ChEBI" id="CHEBI:30013"/>
        <dbReference type="ChEBI" id="CHEBI:30616"/>
        <dbReference type="ChEBI" id="CHEBI:61977"/>
        <dbReference type="ChEBI" id="CHEBI:456216"/>
        <dbReference type="EC" id="2.7.11.1"/>
    </reaction>
</comment>
<keyword evidence="3 11" id="KW-0723">Serine/threonine-protein kinase</keyword>
<feature type="compositionally biased region" description="Acidic residues" evidence="12">
    <location>
        <begin position="371"/>
        <end position="380"/>
    </location>
</feature>
<dbReference type="EC" id="2.7.11.1" evidence="2"/>
<accession>A0A7J7JLN5</accession>
<evidence type="ECO:0000256" key="8">
    <source>
        <dbReference type="ARBA" id="ARBA00047899"/>
    </source>
</evidence>
<keyword evidence="7 10" id="KW-0067">ATP-binding</keyword>
<evidence type="ECO:0000256" key="6">
    <source>
        <dbReference type="ARBA" id="ARBA00022777"/>
    </source>
</evidence>
<keyword evidence="5 10" id="KW-0547">Nucleotide-binding</keyword>
<dbReference type="GO" id="GO:0005524">
    <property type="term" value="F:ATP binding"/>
    <property type="evidence" value="ECO:0007669"/>
    <property type="project" value="UniProtKB-UniRule"/>
</dbReference>
<dbReference type="PRINTS" id="PR00109">
    <property type="entry name" value="TYRKINASE"/>
</dbReference>
<dbReference type="GO" id="GO:0004674">
    <property type="term" value="F:protein serine/threonine kinase activity"/>
    <property type="evidence" value="ECO:0007669"/>
    <property type="project" value="UniProtKB-KW"/>
</dbReference>
<evidence type="ECO:0000256" key="3">
    <source>
        <dbReference type="ARBA" id="ARBA00022527"/>
    </source>
</evidence>
<dbReference type="PANTHER" id="PTHR44899">
    <property type="entry name" value="CAMK FAMILY PROTEIN KINASE"/>
    <property type="match status" value="1"/>
</dbReference>
<dbReference type="InterPro" id="IPR001245">
    <property type="entry name" value="Ser-Thr/Tyr_kinase_cat_dom"/>
</dbReference>